<accession>G9YM48</accession>
<comment type="caution">
    <text evidence="2">The sequence shown here is derived from an EMBL/GenBank/DDBJ whole genome shotgun (WGS) entry which is preliminary data.</text>
</comment>
<dbReference type="EMBL" id="AGCK01000039">
    <property type="protein sequence ID" value="EHM54413.1"/>
    <property type="molecule type" value="Genomic_DNA"/>
</dbReference>
<dbReference type="HOGENOM" id="CLU_2953741_0_0_9"/>
<protein>
    <submittedName>
        <fullName evidence="2">Uncharacterized protein</fullName>
    </submittedName>
</protein>
<feature type="region of interest" description="Disordered" evidence="1">
    <location>
        <begin position="15"/>
        <end position="36"/>
    </location>
</feature>
<reference evidence="2 3" key="1">
    <citation type="submission" date="2011-08" db="EMBL/GenBank/DDBJ databases">
        <authorList>
            <person name="Weinstock G."/>
            <person name="Sodergren E."/>
            <person name="Clifton S."/>
            <person name="Fulton L."/>
            <person name="Fulton B."/>
            <person name="Courtney L."/>
            <person name="Fronick C."/>
            <person name="Harrison M."/>
            <person name="Strong C."/>
            <person name="Farmer C."/>
            <person name="Delahaunty K."/>
            <person name="Markovic C."/>
            <person name="Hall O."/>
            <person name="Minx P."/>
            <person name="Tomlinson C."/>
            <person name="Mitreva M."/>
            <person name="Hou S."/>
            <person name="Chen J."/>
            <person name="Wollam A."/>
            <person name="Pepin K.H."/>
            <person name="Johnson M."/>
            <person name="Bhonagiri V."/>
            <person name="Zhang X."/>
            <person name="Suruliraj S."/>
            <person name="Warren W."/>
            <person name="Chinwalla A."/>
            <person name="Mardis E.R."/>
            <person name="Wilson R.K."/>
        </authorList>
    </citation>
    <scope>NUCLEOTIDE SEQUENCE [LARGE SCALE GENOMIC DNA]</scope>
    <source>
        <strain evidence="2 3">ATCC 29863</strain>
    </source>
</reference>
<gene>
    <name evidence="2" type="ORF">HMPREF0372_00570</name>
</gene>
<evidence type="ECO:0000313" key="2">
    <source>
        <dbReference type="EMBL" id="EHM54413.1"/>
    </source>
</evidence>
<evidence type="ECO:0000256" key="1">
    <source>
        <dbReference type="SAM" id="MobiDB-lite"/>
    </source>
</evidence>
<dbReference type="Proteomes" id="UP000004459">
    <property type="component" value="Unassembled WGS sequence"/>
</dbReference>
<name>G9YM48_FLAPL</name>
<organism evidence="2 3">
    <name type="scientific">Flavonifractor plautii ATCC 29863</name>
    <dbReference type="NCBI Taxonomy" id="411475"/>
    <lineage>
        <taxon>Bacteria</taxon>
        <taxon>Bacillati</taxon>
        <taxon>Bacillota</taxon>
        <taxon>Clostridia</taxon>
        <taxon>Eubacteriales</taxon>
        <taxon>Oscillospiraceae</taxon>
        <taxon>Flavonifractor</taxon>
    </lineage>
</organism>
<dbReference type="AlphaFoldDB" id="G9YM48"/>
<evidence type="ECO:0000313" key="3">
    <source>
        <dbReference type="Proteomes" id="UP000004459"/>
    </source>
</evidence>
<proteinExistence type="predicted"/>
<sequence>MELAGSFRASRGADAGLLDGAGGSPPPAQAVRATASRQASPVMDVWFTAVFLLRAVMPS</sequence>